<name>A0A9P7YXZ9_9HELO</name>
<evidence type="ECO:0000256" key="12">
    <source>
        <dbReference type="ARBA" id="ARBA00023098"/>
    </source>
</evidence>
<evidence type="ECO:0000313" key="16">
    <source>
        <dbReference type="Proteomes" id="UP000887226"/>
    </source>
</evidence>
<sequence>MIYTSGIKTSLEKDDDMPDNGCGWGILARYASTQHGAHVTEVTLDRNLTAWGNFILLADGVPSEKSSILCMDYRVVPKSTCLKIICIELGEHAGIRSFPSFLGNIYDPLDDDGVRILQLSRPRKARQCEDLVWGPLYEQYGSHWFRYFLVSSTIMARQRSATCYQIILVRNLNST</sequence>
<reference evidence="15" key="1">
    <citation type="journal article" date="2021" name="IMA Fungus">
        <title>Genomic characterization of three marine fungi, including Emericellopsis atlantica sp. nov. with signatures of a generalist lifestyle and marine biomass degradation.</title>
        <authorList>
            <person name="Hagestad O.C."/>
            <person name="Hou L."/>
            <person name="Andersen J.H."/>
            <person name="Hansen E.H."/>
            <person name="Altermark B."/>
            <person name="Li C."/>
            <person name="Kuhnert E."/>
            <person name="Cox R.J."/>
            <person name="Crous P.W."/>
            <person name="Spatafora J.W."/>
            <person name="Lail K."/>
            <person name="Amirebrahimi M."/>
            <person name="Lipzen A."/>
            <person name="Pangilinan J."/>
            <person name="Andreopoulos W."/>
            <person name="Hayes R.D."/>
            <person name="Ng V."/>
            <person name="Grigoriev I.V."/>
            <person name="Jackson S.A."/>
            <person name="Sutton T.D.S."/>
            <person name="Dobson A.D.W."/>
            <person name="Rama T."/>
        </authorList>
    </citation>
    <scope>NUCLEOTIDE SEQUENCE</scope>
    <source>
        <strain evidence="15">TRa3180A</strain>
    </source>
</reference>
<dbReference type="SUPFAM" id="SSF53335">
    <property type="entry name" value="S-adenosyl-L-methionine-dependent methyltransferases"/>
    <property type="match status" value="1"/>
</dbReference>
<dbReference type="GO" id="GO:0006665">
    <property type="term" value="P:sphingolipid metabolic process"/>
    <property type="evidence" value="ECO:0007669"/>
    <property type="project" value="UniProtKB-KW"/>
</dbReference>
<dbReference type="Gene3D" id="3.40.50.150">
    <property type="entry name" value="Vaccinia Virus protein VP39"/>
    <property type="match status" value="1"/>
</dbReference>
<dbReference type="PANTHER" id="PTHR45197">
    <property type="entry name" value="SYNTHASE, PUTATIVE (AFU_ORTHOLOGUE AFUA_7G04190)-RELATED"/>
    <property type="match status" value="1"/>
</dbReference>
<keyword evidence="5" id="KW-0444">Lipid biosynthesis</keyword>
<comment type="subcellular location">
    <subcellularLocation>
        <location evidence="1">Membrane</location>
        <topology evidence="1">Multi-pass membrane protein</topology>
    </subcellularLocation>
</comment>
<evidence type="ECO:0000256" key="2">
    <source>
        <dbReference type="ARBA" id="ARBA00004760"/>
    </source>
</evidence>
<evidence type="ECO:0000256" key="14">
    <source>
        <dbReference type="ARBA" id="ARBA00039020"/>
    </source>
</evidence>
<gene>
    <name evidence="15" type="ORF">BJ878DRAFT_584214</name>
</gene>
<dbReference type="GO" id="GO:0032259">
    <property type="term" value="P:methylation"/>
    <property type="evidence" value="ECO:0007669"/>
    <property type="project" value="UniProtKB-KW"/>
</dbReference>
<organism evidence="15 16">
    <name type="scientific">Calycina marina</name>
    <dbReference type="NCBI Taxonomy" id="1763456"/>
    <lineage>
        <taxon>Eukaryota</taxon>
        <taxon>Fungi</taxon>
        <taxon>Dikarya</taxon>
        <taxon>Ascomycota</taxon>
        <taxon>Pezizomycotina</taxon>
        <taxon>Leotiomycetes</taxon>
        <taxon>Helotiales</taxon>
        <taxon>Pezizellaceae</taxon>
        <taxon>Calycina</taxon>
    </lineage>
</organism>
<keyword evidence="10" id="KW-0746">Sphingolipid metabolism</keyword>
<evidence type="ECO:0000313" key="15">
    <source>
        <dbReference type="EMBL" id="KAG9241795.1"/>
    </source>
</evidence>
<evidence type="ECO:0000256" key="3">
    <source>
        <dbReference type="ARBA" id="ARBA00004991"/>
    </source>
</evidence>
<keyword evidence="6 15" id="KW-0489">Methyltransferase</keyword>
<proteinExistence type="inferred from homology"/>
<evidence type="ECO:0000256" key="1">
    <source>
        <dbReference type="ARBA" id="ARBA00004141"/>
    </source>
</evidence>
<evidence type="ECO:0000256" key="5">
    <source>
        <dbReference type="ARBA" id="ARBA00022516"/>
    </source>
</evidence>
<comment type="similarity">
    <text evidence="4">Belongs to the CFA/CMAS family.</text>
</comment>
<dbReference type="OrthoDB" id="412182at2759"/>
<dbReference type="AlphaFoldDB" id="A0A9P7YXZ9"/>
<evidence type="ECO:0000256" key="7">
    <source>
        <dbReference type="ARBA" id="ARBA00022679"/>
    </source>
</evidence>
<dbReference type="Pfam" id="PF02353">
    <property type="entry name" value="CMAS"/>
    <property type="match status" value="1"/>
</dbReference>
<comment type="pathway">
    <text evidence="3">Sphingolipid metabolism.</text>
</comment>
<dbReference type="GO" id="GO:0008168">
    <property type="term" value="F:methyltransferase activity"/>
    <property type="evidence" value="ECO:0007669"/>
    <property type="project" value="UniProtKB-KW"/>
</dbReference>
<evidence type="ECO:0000256" key="6">
    <source>
        <dbReference type="ARBA" id="ARBA00022603"/>
    </source>
</evidence>
<evidence type="ECO:0000256" key="11">
    <source>
        <dbReference type="ARBA" id="ARBA00022989"/>
    </source>
</evidence>
<dbReference type="PANTHER" id="PTHR45197:SF1">
    <property type="entry name" value="SPHINGOLIPID C9-METHYLTRANSFERASE A-RELATED"/>
    <property type="match status" value="1"/>
</dbReference>
<dbReference type="InterPro" id="IPR029063">
    <property type="entry name" value="SAM-dependent_MTases_sf"/>
</dbReference>
<dbReference type="Proteomes" id="UP000887226">
    <property type="component" value="Unassembled WGS sequence"/>
</dbReference>
<evidence type="ECO:0000256" key="4">
    <source>
        <dbReference type="ARBA" id="ARBA00010815"/>
    </source>
</evidence>
<keyword evidence="7" id="KW-0808">Transferase</keyword>
<accession>A0A9P7YXZ9</accession>
<dbReference type="InterPro" id="IPR052290">
    <property type="entry name" value="Sphingo_C9-MT"/>
</dbReference>
<comment type="caution">
    <text evidence="15">The sequence shown here is derived from an EMBL/GenBank/DDBJ whole genome shotgun (WGS) entry which is preliminary data.</text>
</comment>
<evidence type="ECO:0000256" key="8">
    <source>
        <dbReference type="ARBA" id="ARBA00022691"/>
    </source>
</evidence>
<dbReference type="EMBL" id="MU254155">
    <property type="protein sequence ID" value="KAG9241795.1"/>
    <property type="molecule type" value="Genomic_DNA"/>
</dbReference>
<keyword evidence="8" id="KW-0949">S-adenosyl-L-methionine</keyword>
<keyword evidence="13" id="KW-0472">Membrane</keyword>
<comment type="pathway">
    <text evidence="2">Lipid metabolism; sphingolipid metabolism.</text>
</comment>
<keyword evidence="16" id="KW-1185">Reference proteome</keyword>
<dbReference type="GO" id="GO:0016020">
    <property type="term" value="C:membrane"/>
    <property type="evidence" value="ECO:0007669"/>
    <property type="project" value="UniProtKB-SubCell"/>
</dbReference>
<keyword evidence="9" id="KW-0812">Transmembrane</keyword>
<protein>
    <recommendedName>
        <fullName evidence="14">sphingolipid C(9)-methyltransferase</fullName>
        <ecNumber evidence="14">2.1.1.317</ecNumber>
    </recommendedName>
</protein>
<evidence type="ECO:0000256" key="10">
    <source>
        <dbReference type="ARBA" id="ARBA00022919"/>
    </source>
</evidence>
<evidence type="ECO:0000256" key="13">
    <source>
        <dbReference type="ARBA" id="ARBA00023136"/>
    </source>
</evidence>
<keyword evidence="11" id="KW-1133">Transmembrane helix</keyword>
<evidence type="ECO:0000256" key="9">
    <source>
        <dbReference type="ARBA" id="ARBA00022692"/>
    </source>
</evidence>
<keyword evidence="12" id="KW-0443">Lipid metabolism</keyword>
<dbReference type="EC" id="2.1.1.317" evidence="14"/>